<proteinExistence type="predicted"/>
<dbReference type="EMBL" id="JANBUO010000314">
    <property type="protein sequence ID" value="KAJ2805199.1"/>
    <property type="molecule type" value="Genomic_DNA"/>
</dbReference>
<protein>
    <recommendedName>
        <fullName evidence="1">FIST domain-containing protein</fullName>
    </recommendedName>
</protein>
<dbReference type="Pfam" id="PF08495">
    <property type="entry name" value="FIST"/>
    <property type="match status" value="1"/>
</dbReference>
<dbReference type="AlphaFoldDB" id="A0A9W8I0H9"/>
<dbReference type="InterPro" id="IPR013702">
    <property type="entry name" value="FIST_domain_N"/>
</dbReference>
<evidence type="ECO:0000313" key="3">
    <source>
        <dbReference type="Proteomes" id="UP001140094"/>
    </source>
</evidence>
<evidence type="ECO:0000313" key="2">
    <source>
        <dbReference type="EMBL" id="KAJ2805199.1"/>
    </source>
</evidence>
<sequence>MNSLLRRTSAFAQRTARTAHRRLWVSASSTDPSLTAATSCCVDTVCAAVARAHPVGTAQTSGRLNDISRRAACFVLVSQTYPAADIERLGDELKQQLRSVYPDVCVSGTVVDEVLPNSGGSSGNGLSLLYYHPEIDQGPSSLGRHLEPRPFYIGDEHGRQRLREVAVGRWHNTVTDRFEDFKASTRWHQGLSSVTRATSHLKLPPELSNEIDDPAKVRFVLTASDKESRQTLDALDSHFPHAVKLGIVGSQTPFLNGREYTLINDSGVYDSGMVGFAFIDHGSQLQESDRAIGLPYVTNNGLEAISDVLRIERCKGNVVLELESGDDMHSLIAAIRQRRVEDSSARADGRLFAKVTRFRDASAASESRQSSESESVVFQVTGGSPAKGGLALDTLRDLTAGHYIQFFMISRDATRSINLEDTHSTDASRVEVCFCASDNMPAKGESYFIPRQSNHGNLFGGITEGGFSYGKPTACTGASARKDNGSVLSGSVECAVPGSTVVVKLK</sequence>
<keyword evidence="3" id="KW-1185">Reference proteome</keyword>
<feature type="domain" description="FIST" evidence="1">
    <location>
        <begin position="75"/>
        <end position="323"/>
    </location>
</feature>
<accession>A0A9W8I0H9</accession>
<organism evidence="2 3">
    <name type="scientific">Coemansia guatemalensis</name>
    <dbReference type="NCBI Taxonomy" id="2761395"/>
    <lineage>
        <taxon>Eukaryota</taxon>
        <taxon>Fungi</taxon>
        <taxon>Fungi incertae sedis</taxon>
        <taxon>Zoopagomycota</taxon>
        <taxon>Kickxellomycotina</taxon>
        <taxon>Kickxellomycetes</taxon>
        <taxon>Kickxellales</taxon>
        <taxon>Kickxellaceae</taxon>
        <taxon>Coemansia</taxon>
    </lineage>
</organism>
<dbReference type="Proteomes" id="UP001140094">
    <property type="component" value="Unassembled WGS sequence"/>
</dbReference>
<evidence type="ECO:0000259" key="1">
    <source>
        <dbReference type="Pfam" id="PF08495"/>
    </source>
</evidence>
<reference evidence="2" key="1">
    <citation type="submission" date="2022-07" db="EMBL/GenBank/DDBJ databases">
        <title>Phylogenomic reconstructions and comparative analyses of Kickxellomycotina fungi.</title>
        <authorList>
            <person name="Reynolds N.K."/>
            <person name="Stajich J.E."/>
            <person name="Barry K."/>
            <person name="Grigoriev I.V."/>
            <person name="Crous P."/>
            <person name="Smith M.E."/>
        </authorList>
    </citation>
    <scope>NUCLEOTIDE SEQUENCE</scope>
    <source>
        <strain evidence="2">NRRL 1565</strain>
    </source>
</reference>
<dbReference type="OrthoDB" id="10251508at2759"/>
<comment type="caution">
    <text evidence="2">The sequence shown here is derived from an EMBL/GenBank/DDBJ whole genome shotgun (WGS) entry which is preliminary data.</text>
</comment>
<name>A0A9W8I0H9_9FUNG</name>
<gene>
    <name evidence="2" type="ORF">H4R20_002187</name>
</gene>